<sequence length="63" mass="7634">MPFDSYRRDLELSDFADEQLRDKRTKQRTQVEKEVRRDWQLLQPIASSMASRRKHTIRCHGLC</sequence>
<dbReference type="EMBL" id="QGKY02002305">
    <property type="protein sequence ID" value="KAF2532105.1"/>
    <property type="molecule type" value="Genomic_DNA"/>
</dbReference>
<reference evidence="1" key="1">
    <citation type="submission" date="2019-12" db="EMBL/GenBank/DDBJ databases">
        <title>Genome sequencing and annotation of Brassica cretica.</title>
        <authorList>
            <person name="Studholme D.J."/>
            <person name="Sarris P.F."/>
        </authorList>
    </citation>
    <scope>NUCLEOTIDE SEQUENCE</scope>
    <source>
        <strain evidence="2">PFS-001/15</strain>
        <strain evidence="1">PFS-102/07</strain>
        <tissue evidence="1">Leaf</tissue>
    </source>
</reference>
<protein>
    <submittedName>
        <fullName evidence="1">Uncharacterized protein</fullName>
    </submittedName>
</protein>
<proteinExistence type="predicted"/>
<dbReference type="AlphaFoldDB" id="A0A8S9FEI8"/>
<dbReference type="EMBL" id="QGKW02001988">
    <property type="protein sequence ID" value="KAF2553747.1"/>
    <property type="molecule type" value="Genomic_DNA"/>
</dbReference>
<comment type="caution">
    <text evidence="1">The sequence shown here is derived from an EMBL/GenBank/DDBJ whole genome shotgun (WGS) entry which is preliminary data.</text>
</comment>
<evidence type="ECO:0000313" key="1">
    <source>
        <dbReference type="EMBL" id="KAF2532105.1"/>
    </source>
</evidence>
<name>A0A8S9FEI8_BRACR</name>
<organism evidence="1">
    <name type="scientific">Brassica cretica</name>
    <name type="common">Mustard</name>
    <dbReference type="NCBI Taxonomy" id="69181"/>
    <lineage>
        <taxon>Eukaryota</taxon>
        <taxon>Viridiplantae</taxon>
        <taxon>Streptophyta</taxon>
        <taxon>Embryophyta</taxon>
        <taxon>Tracheophyta</taxon>
        <taxon>Spermatophyta</taxon>
        <taxon>Magnoliopsida</taxon>
        <taxon>eudicotyledons</taxon>
        <taxon>Gunneridae</taxon>
        <taxon>Pentapetalae</taxon>
        <taxon>rosids</taxon>
        <taxon>malvids</taxon>
        <taxon>Brassicales</taxon>
        <taxon>Brassicaceae</taxon>
        <taxon>Brassiceae</taxon>
        <taxon>Brassica</taxon>
    </lineage>
</organism>
<dbReference type="Proteomes" id="UP000712281">
    <property type="component" value="Unassembled WGS sequence"/>
</dbReference>
<accession>A0A8S9FEI8</accession>
<evidence type="ECO:0000313" key="2">
    <source>
        <dbReference type="EMBL" id="KAF2553747.1"/>
    </source>
</evidence>
<gene>
    <name evidence="2" type="ORF">F2Q68_00033416</name>
    <name evidence="1" type="ORF">F2Q70_00029032</name>
</gene>